<organism evidence="18 19">
    <name type="scientific">Clupea harengus</name>
    <name type="common">Atlantic herring</name>
    <dbReference type="NCBI Taxonomy" id="7950"/>
    <lineage>
        <taxon>Eukaryota</taxon>
        <taxon>Metazoa</taxon>
        <taxon>Chordata</taxon>
        <taxon>Craniata</taxon>
        <taxon>Vertebrata</taxon>
        <taxon>Euteleostomi</taxon>
        <taxon>Actinopterygii</taxon>
        <taxon>Neopterygii</taxon>
        <taxon>Teleostei</taxon>
        <taxon>Clupei</taxon>
        <taxon>Clupeiformes</taxon>
        <taxon>Clupeoidei</taxon>
        <taxon>Clupeidae</taxon>
        <taxon>Clupea</taxon>
    </lineage>
</organism>
<keyword evidence="16" id="KW-0472">Membrane</keyword>
<keyword evidence="16" id="KW-0812">Transmembrane</keyword>
<dbReference type="InterPro" id="IPR045058">
    <property type="entry name" value="GIMA/IAN/Toc"/>
</dbReference>
<dbReference type="PANTHER" id="PTHR10903:SF190">
    <property type="entry name" value="GTPASE IMAP FAMILY MEMBER 4-LIKE"/>
    <property type="match status" value="1"/>
</dbReference>
<dbReference type="RefSeq" id="XP_031440901.1">
    <property type="nucleotide sequence ID" value="XM_031585041.1"/>
</dbReference>
<name>A0A6P8GSP3_CLUHA</name>
<dbReference type="OrthoDB" id="8954335at2759"/>
<evidence type="ECO:0000256" key="16">
    <source>
        <dbReference type="SAM" id="Phobius"/>
    </source>
</evidence>
<evidence type="ECO:0000256" key="10">
    <source>
        <dbReference type="ARBA" id="ARBA00023034"/>
    </source>
</evidence>
<feature type="domain" description="AIG1-type G" evidence="17">
    <location>
        <begin position="47"/>
        <end position="248"/>
    </location>
</feature>
<evidence type="ECO:0000256" key="12">
    <source>
        <dbReference type="ARBA" id="ARBA00023134"/>
    </source>
</evidence>
<dbReference type="GO" id="GO:0005783">
    <property type="term" value="C:endoplasmic reticulum"/>
    <property type="evidence" value="ECO:0007669"/>
    <property type="project" value="UniProtKB-SubCell"/>
</dbReference>
<protein>
    <recommendedName>
        <fullName evidence="14">GTPase IMAP family member 8</fullName>
    </recommendedName>
    <alternativeName>
        <fullName evidence="15">Immune-associated nucleotide-binding protein 9</fullName>
    </alternativeName>
</protein>
<keyword evidence="12" id="KW-0342">GTP-binding</keyword>
<dbReference type="InterPro" id="IPR006703">
    <property type="entry name" value="G_AIG1"/>
</dbReference>
<dbReference type="KEGG" id="char:105897977"/>
<dbReference type="CDD" id="cd01852">
    <property type="entry name" value="AIG1"/>
    <property type="match status" value="1"/>
</dbReference>
<evidence type="ECO:0000256" key="8">
    <source>
        <dbReference type="ARBA" id="ARBA00022741"/>
    </source>
</evidence>
<gene>
    <name evidence="19" type="primary">zmp:0000001062</name>
</gene>
<evidence type="ECO:0000313" key="18">
    <source>
        <dbReference type="Proteomes" id="UP000515152"/>
    </source>
</evidence>
<evidence type="ECO:0000259" key="17">
    <source>
        <dbReference type="PROSITE" id="PS51720"/>
    </source>
</evidence>
<dbReference type="Proteomes" id="UP000515152">
    <property type="component" value="Chromosome 1"/>
</dbReference>
<keyword evidence="8" id="KW-0547">Nucleotide-binding</keyword>
<dbReference type="GO" id="GO:0005739">
    <property type="term" value="C:mitochondrion"/>
    <property type="evidence" value="ECO:0007669"/>
    <property type="project" value="UniProtKB-SubCell"/>
</dbReference>
<evidence type="ECO:0000256" key="15">
    <source>
        <dbReference type="ARBA" id="ARBA00077278"/>
    </source>
</evidence>
<dbReference type="CTD" id="797253"/>
<dbReference type="AlphaFoldDB" id="A0A6P8GSP3"/>
<dbReference type="Gene3D" id="3.40.50.300">
    <property type="entry name" value="P-loop containing nucleotide triphosphate hydrolases"/>
    <property type="match status" value="1"/>
</dbReference>
<reference evidence="19" key="1">
    <citation type="submission" date="2025-08" db="UniProtKB">
        <authorList>
            <consortium name="RefSeq"/>
        </authorList>
    </citation>
    <scope>IDENTIFICATION</scope>
</reference>
<evidence type="ECO:0000256" key="11">
    <source>
        <dbReference type="ARBA" id="ARBA00023128"/>
    </source>
</evidence>
<evidence type="ECO:0000256" key="6">
    <source>
        <dbReference type="ARBA" id="ARBA00022490"/>
    </source>
</evidence>
<keyword evidence="6" id="KW-0963">Cytoplasm</keyword>
<accession>A0A6P8GSP3</accession>
<dbReference type="SUPFAM" id="SSF52540">
    <property type="entry name" value="P-loop containing nucleoside triphosphate hydrolases"/>
    <property type="match status" value="1"/>
</dbReference>
<dbReference type="Pfam" id="PF04548">
    <property type="entry name" value="AIG1"/>
    <property type="match status" value="1"/>
</dbReference>
<evidence type="ECO:0000256" key="7">
    <source>
        <dbReference type="ARBA" id="ARBA00022737"/>
    </source>
</evidence>
<comment type="function">
    <text evidence="13">Exerts an anti-apoptotic effect in the immune system and is involved in responses to infections.</text>
</comment>
<dbReference type="InterPro" id="IPR027417">
    <property type="entry name" value="P-loop_NTPase"/>
</dbReference>
<evidence type="ECO:0000256" key="9">
    <source>
        <dbReference type="ARBA" id="ARBA00022824"/>
    </source>
</evidence>
<evidence type="ECO:0000256" key="13">
    <source>
        <dbReference type="ARBA" id="ARBA00056809"/>
    </source>
</evidence>
<keyword evidence="11" id="KW-0496">Mitochondrion</keyword>
<evidence type="ECO:0000256" key="5">
    <source>
        <dbReference type="ARBA" id="ARBA00008535"/>
    </source>
</evidence>
<evidence type="ECO:0000256" key="2">
    <source>
        <dbReference type="ARBA" id="ARBA00004240"/>
    </source>
</evidence>
<keyword evidence="7" id="KW-0677">Repeat</keyword>
<dbReference type="PANTHER" id="PTHR10903">
    <property type="entry name" value="GTPASE, IMAP FAMILY MEMBER-RELATED"/>
    <property type="match status" value="1"/>
</dbReference>
<dbReference type="GeneID" id="105897977"/>
<keyword evidence="10" id="KW-0333">Golgi apparatus</keyword>
<comment type="subcellular location">
    <subcellularLocation>
        <location evidence="3">Cytoplasm</location>
        <location evidence="3">Cytosol</location>
    </subcellularLocation>
    <subcellularLocation>
        <location evidence="2">Endoplasmic reticulum</location>
    </subcellularLocation>
    <subcellularLocation>
        <location evidence="4">Golgi apparatus</location>
    </subcellularLocation>
    <subcellularLocation>
        <location evidence="1">Mitochondrion</location>
    </subcellularLocation>
</comment>
<evidence type="ECO:0000256" key="14">
    <source>
        <dbReference type="ARBA" id="ARBA00073539"/>
    </source>
</evidence>
<dbReference type="GO" id="GO:0005829">
    <property type="term" value="C:cytosol"/>
    <property type="evidence" value="ECO:0007669"/>
    <property type="project" value="UniProtKB-SubCell"/>
</dbReference>
<dbReference type="GO" id="GO:0005525">
    <property type="term" value="F:GTP binding"/>
    <property type="evidence" value="ECO:0007669"/>
    <property type="project" value="UniProtKB-KW"/>
</dbReference>
<evidence type="ECO:0000313" key="19">
    <source>
        <dbReference type="RefSeq" id="XP_031440901.1"/>
    </source>
</evidence>
<dbReference type="FunFam" id="3.40.50.300:FF:000536">
    <property type="entry name" value="GTPase IMAP family member 8"/>
    <property type="match status" value="1"/>
</dbReference>
<keyword evidence="18" id="KW-1185">Reference proteome</keyword>
<keyword evidence="16" id="KW-1133">Transmembrane helix</keyword>
<evidence type="ECO:0000256" key="1">
    <source>
        <dbReference type="ARBA" id="ARBA00004173"/>
    </source>
</evidence>
<dbReference type="GO" id="GO:0005794">
    <property type="term" value="C:Golgi apparatus"/>
    <property type="evidence" value="ECO:0007669"/>
    <property type="project" value="UniProtKB-SubCell"/>
</dbReference>
<feature type="transmembrane region" description="Helical" evidence="16">
    <location>
        <begin position="310"/>
        <end position="338"/>
    </location>
</feature>
<proteinExistence type="inferred from homology"/>
<sequence>MLVHVRYVSNGTDMMTPEDRLKTDNMEANREEEVEHSLEYDHPNLPLEAWRIMLLGKSGSGKSSAGNTILAEEVFKSDMKLSRVTQFCEKKTKDINGRRPVTVIDTPGLFETRRSKKEVVREILQSVSLYRPGPHVFVVVIPIGRLTLEDKGTNNLIESTFGKRVWDFTIVLFTHGDRLEGKTLNDVMASGDEDLREFIRKCSGGFLAFNNKDLGDRDQVAKLLEKVETLVALNGNQCYKSNLYPRQERKIREKQERVLAERDKDIAHKEKQLEEHYDGEELKEQRRALWRKEEAEARKMSEKVPVKVQIGIVIVASLVATAVLGPAGLILGFILVIIMRRVYDDI</sequence>
<comment type="similarity">
    <text evidence="5">Belongs to the TRAFAC class TrmE-Era-EngA-EngB-Septin-like GTPase superfamily. AIG1/Toc34/Toc159-like paraseptin GTPase family. IAN subfamily.</text>
</comment>
<dbReference type="PROSITE" id="PS51720">
    <property type="entry name" value="G_AIG1"/>
    <property type="match status" value="1"/>
</dbReference>
<evidence type="ECO:0000256" key="3">
    <source>
        <dbReference type="ARBA" id="ARBA00004514"/>
    </source>
</evidence>
<keyword evidence="9" id="KW-0256">Endoplasmic reticulum</keyword>
<evidence type="ECO:0000256" key="4">
    <source>
        <dbReference type="ARBA" id="ARBA00004555"/>
    </source>
</evidence>